<evidence type="ECO:0000256" key="1">
    <source>
        <dbReference type="SAM" id="Phobius"/>
    </source>
</evidence>
<sequence>MGLTGHMARPPNQMHIPPCLVPISRSRSVASAAATGKLPRGWFQKARAGSAAPSRRMQSTLTVCPEEWCADAVRAGARTPMNASGGVALEALLQGGAPEAADAAAPLLRARALGGSRPGRLPVWAVGLICLAEGILLYVFIVWRNIKQRVAVKQELREHKPENAKD</sequence>
<evidence type="ECO:0000313" key="3">
    <source>
        <dbReference type="Proteomes" id="UP001189429"/>
    </source>
</evidence>
<keyword evidence="3" id="KW-1185">Reference proteome</keyword>
<reference evidence="2" key="1">
    <citation type="submission" date="2023-10" db="EMBL/GenBank/DDBJ databases">
        <authorList>
            <person name="Chen Y."/>
            <person name="Shah S."/>
            <person name="Dougan E. K."/>
            <person name="Thang M."/>
            <person name="Chan C."/>
        </authorList>
    </citation>
    <scope>NUCLEOTIDE SEQUENCE [LARGE SCALE GENOMIC DNA]</scope>
</reference>
<name>A0ABN9T1E2_9DINO</name>
<protein>
    <submittedName>
        <fullName evidence="2">Uncharacterized protein</fullName>
    </submittedName>
</protein>
<keyword evidence="1" id="KW-0812">Transmembrane</keyword>
<keyword evidence="1" id="KW-1133">Transmembrane helix</keyword>
<evidence type="ECO:0000313" key="2">
    <source>
        <dbReference type="EMBL" id="CAK0838722.1"/>
    </source>
</evidence>
<comment type="caution">
    <text evidence="2">The sequence shown here is derived from an EMBL/GenBank/DDBJ whole genome shotgun (WGS) entry which is preliminary data.</text>
</comment>
<organism evidence="2 3">
    <name type="scientific">Prorocentrum cordatum</name>
    <dbReference type="NCBI Taxonomy" id="2364126"/>
    <lineage>
        <taxon>Eukaryota</taxon>
        <taxon>Sar</taxon>
        <taxon>Alveolata</taxon>
        <taxon>Dinophyceae</taxon>
        <taxon>Prorocentrales</taxon>
        <taxon>Prorocentraceae</taxon>
        <taxon>Prorocentrum</taxon>
    </lineage>
</organism>
<dbReference type="Proteomes" id="UP001189429">
    <property type="component" value="Unassembled WGS sequence"/>
</dbReference>
<proteinExistence type="predicted"/>
<feature type="transmembrane region" description="Helical" evidence="1">
    <location>
        <begin position="121"/>
        <end position="143"/>
    </location>
</feature>
<keyword evidence="1" id="KW-0472">Membrane</keyword>
<accession>A0ABN9T1E2</accession>
<gene>
    <name evidence="2" type="ORF">PCOR1329_LOCUS34610</name>
</gene>
<dbReference type="EMBL" id="CAUYUJ010014245">
    <property type="protein sequence ID" value="CAK0838722.1"/>
    <property type="molecule type" value="Genomic_DNA"/>
</dbReference>